<accession>A0A8D9PES5</accession>
<feature type="transmembrane region" description="Helical" evidence="1">
    <location>
        <begin position="6"/>
        <end position="26"/>
    </location>
</feature>
<protein>
    <submittedName>
        <fullName evidence="2">Uncharacterized protein</fullName>
    </submittedName>
</protein>
<dbReference type="EMBL" id="BK029940">
    <property type="protein sequence ID" value="DAD55926.1"/>
    <property type="molecule type" value="Genomic_DNA"/>
</dbReference>
<keyword evidence="1" id="KW-1133">Transmembrane helix</keyword>
<keyword evidence="1" id="KW-0472">Membrane</keyword>
<organism evidence="2">
    <name type="scientific">Bacteriophage sp</name>
    <dbReference type="NCBI Taxonomy" id="38018"/>
    <lineage>
        <taxon>Viruses</taxon>
    </lineage>
</organism>
<proteinExistence type="predicted"/>
<evidence type="ECO:0000313" key="2">
    <source>
        <dbReference type="EMBL" id="DAD55926.1"/>
    </source>
</evidence>
<keyword evidence="1" id="KW-0812">Transmembrane</keyword>
<name>A0A8D9PES5_9VIRU</name>
<evidence type="ECO:0000256" key="1">
    <source>
        <dbReference type="SAM" id="Phobius"/>
    </source>
</evidence>
<reference evidence="2" key="1">
    <citation type="journal article" date="2021" name="Proc. Natl. Acad. Sci. U.S.A.">
        <title>A Catalog of Tens of Thousands of Viruses from Human Metagenomes Reveals Hidden Associations with Chronic Diseases.</title>
        <authorList>
            <person name="Tisza M.J."/>
            <person name="Buck C.B."/>
        </authorList>
    </citation>
    <scope>NUCLEOTIDE SEQUENCE</scope>
    <source>
        <strain evidence="2">CtOZu12</strain>
    </source>
</reference>
<sequence>MLIAISTLLSIYLDITIYLFSCQVFIKSFSQERVKKGRSHSTSSSFLE</sequence>